<dbReference type="PROSITE" id="PS50109">
    <property type="entry name" value="HIS_KIN"/>
    <property type="match status" value="1"/>
</dbReference>
<dbReference type="Gene3D" id="1.10.287.130">
    <property type="match status" value="1"/>
</dbReference>
<dbReference type="InterPro" id="IPR000014">
    <property type="entry name" value="PAS"/>
</dbReference>
<dbReference type="InterPro" id="IPR003661">
    <property type="entry name" value="HisK_dim/P_dom"/>
</dbReference>
<dbReference type="OrthoDB" id="505470at2"/>
<evidence type="ECO:0000313" key="12">
    <source>
        <dbReference type="EMBL" id="GBF33528.1"/>
    </source>
</evidence>
<dbReference type="InterPro" id="IPR036097">
    <property type="entry name" value="HisK_dim/P_sf"/>
</dbReference>
<dbReference type="InterPro" id="IPR035965">
    <property type="entry name" value="PAS-like_dom_sf"/>
</dbReference>
<dbReference type="CDD" id="cd00082">
    <property type="entry name" value="HisKA"/>
    <property type="match status" value="1"/>
</dbReference>
<keyword evidence="13" id="KW-1185">Reference proteome</keyword>
<dbReference type="Pfam" id="PF00512">
    <property type="entry name" value="HisKA"/>
    <property type="match status" value="1"/>
</dbReference>
<dbReference type="Pfam" id="PF13426">
    <property type="entry name" value="PAS_9"/>
    <property type="match status" value="1"/>
</dbReference>
<sequence length="450" mass="50404">MSEKKNKGEDSGKVFQELNNQVTSLYILQKEYGRAEKFFYGFLERIMLMADVLETTLQPFAAVHPDGRMMICNKAFCQLTGYPEEDLKKMTWYDLTPSEWHDIAAKIFREAVSGKTARRFEKEYLVSDGSRVPVEVFVHPVFDPYRVLYYVLFVADISVGKRSGEILGITPGCRDSRAGSGDKNGYAAECRGDLPGQPDKDSHEISRREGMDKEMLRLERLSLVGEMAAGIGHEIRNPMTTVRGFLQLLAKKQEILKYENYINMMLQELDKANSIITEFLLLAKDRPVKLERQNLNHIIESLSPLIVADAILNDKLFRMELETIPDLLLDKKEIRQLILNLVRNGLEAMQPGGCLIVKTYYSEKEVILCVEDQGAGIDPGIIDKLGTPFFTTKEKGTGLGLAMCYSIAARHRAVIKVDSGSTGTTVYVLFNLKPEGNDPEAGAPSGLGLS</sequence>
<dbReference type="InterPro" id="IPR004358">
    <property type="entry name" value="Sig_transdc_His_kin-like_C"/>
</dbReference>
<evidence type="ECO:0000256" key="1">
    <source>
        <dbReference type="ARBA" id="ARBA00000085"/>
    </source>
</evidence>
<dbReference type="SMART" id="SM00387">
    <property type="entry name" value="HATPase_c"/>
    <property type="match status" value="1"/>
</dbReference>
<feature type="region of interest" description="Disordered" evidence="9">
    <location>
        <begin position="176"/>
        <end position="207"/>
    </location>
</feature>
<dbReference type="InterPro" id="IPR005467">
    <property type="entry name" value="His_kinase_dom"/>
</dbReference>
<protein>
    <recommendedName>
        <fullName evidence="2">histidine kinase</fullName>
        <ecNumber evidence="2">2.7.13.3</ecNumber>
    </recommendedName>
</protein>
<proteinExistence type="predicted"/>
<reference evidence="13" key="1">
    <citation type="submission" date="2018-02" db="EMBL/GenBank/DDBJ databases">
        <title>Genome sequence of Desulfocucumis palustris strain NAW-5.</title>
        <authorList>
            <person name="Watanabe M."/>
            <person name="Kojima H."/>
            <person name="Fukui M."/>
        </authorList>
    </citation>
    <scope>NUCLEOTIDE SEQUENCE [LARGE SCALE GENOMIC DNA]</scope>
    <source>
        <strain evidence="13">NAW-5</strain>
    </source>
</reference>
<dbReference type="AlphaFoldDB" id="A0A2L2XBE7"/>
<organism evidence="12 13">
    <name type="scientific">Desulfocucumis palustris</name>
    <dbReference type="NCBI Taxonomy" id="1898651"/>
    <lineage>
        <taxon>Bacteria</taxon>
        <taxon>Bacillati</taxon>
        <taxon>Bacillota</taxon>
        <taxon>Clostridia</taxon>
        <taxon>Eubacteriales</taxon>
        <taxon>Desulfocucumaceae</taxon>
        <taxon>Desulfocucumis</taxon>
    </lineage>
</organism>
<dbReference type="SMART" id="SM00091">
    <property type="entry name" value="PAS"/>
    <property type="match status" value="1"/>
</dbReference>
<evidence type="ECO:0000256" key="8">
    <source>
        <dbReference type="ARBA" id="ARBA00023012"/>
    </source>
</evidence>
<evidence type="ECO:0000259" key="10">
    <source>
        <dbReference type="PROSITE" id="PS50109"/>
    </source>
</evidence>
<feature type="domain" description="Histidine kinase" evidence="10">
    <location>
        <begin position="230"/>
        <end position="434"/>
    </location>
</feature>
<dbReference type="InterPro" id="IPR003594">
    <property type="entry name" value="HATPase_dom"/>
</dbReference>
<evidence type="ECO:0000256" key="4">
    <source>
        <dbReference type="ARBA" id="ARBA00022679"/>
    </source>
</evidence>
<dbReference type="Pfam" id="PF02518">
    <property type="entry name" value="HATPase_c"/>
    <property type="match status" value="1"/>
</dbReference>
<dbReference type="EC" id="2.7.13.3" evidence="2"/>
<feature type="domain" description="PAS" evidence="11">
    <location>
        <begin position="45"/>
        <end position="115"/>
    </location>
</feature>
<dbReference type="SUPFAM" id="SSF47384">
    <property type="entry name" value="Homodimeric domain of signal transducing histidine kinase"/>
    <property type="match status" value="1"/>
</dbReference>
<dbReference type="PANTHER" id="PTHR43065">
    <property type="entry name" value="SENSOR HISTIDINE KINASE"/>
    <property type="match status" value="1"/>
</dbReference>
<evidence type="ECO:0000256" key="6">
    <source>
        <dbReference type="ARBA" id="ARBA00022777"/>
    </source>
</evidence>
<dbReference type="SMART" id="SM00388">
    <property type="entry name" value="HisKA"/>
    <property type="match status" value="1"/>
</dbReference>
<dbReference type="CDD" id="cd00130">
    <property type="entry name" value="PAS"/>
    <property type="match status" value="1"/>
</dbReference>
<evidence type="ECO:0000256" key="2">
    <source>
        <dbReference type="ARBA" id="ARBA00012438"/>
    </source>
</evidence>
<dbReference type="PROSITE" id="PS50112">
    <property type="entry name" value="PAS"/>
    <property type="match status" value="1"/>
</dbReference>
<dbReference type="GO" id="GO:0005524">
    <property type="term" value="F:ATP binding"/>
    <property type="evidence" value="ECO:0007669"/>
    <property type="project" value="UniProtKB-KW"/>
</dbReference>
<keyword evidence="8" id="KW-0902">Two-component regulatory system</keyword>
<feature type="compositionally biased region" description="Basic and acidic residues" evidence="9">
    <location>
        <begin position="198"/>
        <end position="207"/>
    </location>
</feature>
<gene>
    <name evidence="12" type="ORF">DCCM_2630</name>
</gene>
<comment type="catalytic activity">
    <reaction evidence="1">
        <text>ATP + protein L-histidine = ADP + protein N-phospho-L-histidine.</text>
        <dbReference type="EC" id="2.7.13.3"/>
    </reaction>
</comment>
<dbReference type="GO" id="GO:0000155">
    <property type="term" value="F:phosphorelay sensor kinase activity"/>
    <property type="evidence" value="ECO:0007669"/>
    <property type="project" value="InterPro"/>
</dbReference>
<accession>A0A2L2XBE7</accession>
<dbReference type="EMBL" id="BFAV01000104">
    <property type="protein sequence ID" value="GBF33528.1"/>
    <property type="molecule type" value="Genomic_DNA"/>
</dbReference>
<keyword evidence="4" id="KW-0808">Transferase</keyword>
<evidence type="ECO:0000256" key="9">
    <source>
        <dbReference type="SAM" id="MobiDB-lite"/>
    </source>
</evidence>
<comment type="caution">
    <text evidence="12">The sequence shown here is derived from an EMBL/GenBank/DDBJ whole genome shotgun (WGS) entry which is preliminary data.</text>
</comment>
<keyword evidence="6 12" id="KW-0418">Kinase</keyword>
<dbReference type="RefSeq" id="WP_104371913.1">
    <property type="nucleotide sequence ID" value="NZ_BFAV01000104.1"/>
</dbReference>
<evidence type="ECO:0000256" key="5">
    <source>
        <dbReference type="ARBA" id="ARBA00022741"/>
    </source>
</evidence>
<keyword evidence="5" id="KW-0547">Nucleotide-binding</keyword>
<name>A0A2L2XBE7_9FIRM</name>
<dbReference type="InterPro" id="IPR036890">
    <property type="entry name" value="HATPase_C_sf"/>
</dbReference>
<evidence type="ECO:0000256" key="7">
    <source>
        <dbReference type="ARBA" id="ARBA00022840"/>
    </source>
</evidence>
<keyword evidence="7" id="KW-0067">ATP-binding</keyword>
<dbReference type="PANTHER" id="PTHR43065:SF46">
    <property type="entry name" value="C4-DICARBOXYLATE TRANSPORT SENSOR PROTEIN DCTB"/>
    <property type="match status" value="1"/>
</dbReference>
<dbReference type="Gene3D" id="3.30.565.10">
    <property type="entry name" value="Histidine kinase-like ATPase, C-terminal domain"/>
    <property type="match status" value="1"/>
</dbReference>
<dbReference type="Gene3D" id="3.30.450.20">
    <property type="entry name" value="PAS domain"/>
    <property type="match status" value="1"/>
</dbReference>
<dbReference type="NCBIfam" id="TIGR00229">
    <property type="entry name" value="sensory_box"/>
    <property type="match status" value="1"/>
</dbReference>
<dbReference type="PRINTS" id="PR00344">
    <property type="entry name" value="BCTRLSENSOR"/>
</dbReference>
<dbReference type="SUPFAM" id="SSF55874">
    <property type="entry name" value="ATPase domain of HSP90 chaperone/DNA topoisomerase II/histidine kinase"/>
    <property type="match status" value="1"/>
</dbReference>
<keyword evidence="3" id="KW-0597">Phosphoprotein</keyword>
<dbReference type="SUPFAM" id="SSF55785">
    <property type="entry name" value="PYP-like sensor domain (PAS domain)"/>
    <property type="match status" value="1"/>
</dbReference>
<evidence type="ECO:0000313" key="13">
    <source>
        <dbReference type="Proteomes" id="UP000239549"/>
    </source>
</evidence>
<evidence type="ECO:0000256" key="3">
    <source>
        <dbReference type="ARBA" id="ARBA00022553"/>
    </source>
</evidence>
<evidence type="ECO:0000259" key="11">
    <source>
        <dbReference type="PROSITE" id="PS50112"/>
    </source>
</evidence>
<dbReference type="Proteomes" id="UP000239549">
    <property type="component" value="Unassembled WGS sequence"/>
</dbReference>